<keyword evidence="3" id="KW-1185">Reference proteome</keyword>
<dbReference type="RefSeq" id="WP_197744688.1">
    <property type="nucleotide sequence ID" value="NZ_LR778175.1"/>
</dbReference>
<feature type="transmembrane region" description="Helical" evidence="1">
    <location>
        <begin position="6"/>
        <end position="27"/>
    </location>
</feature>
<keyword evidence="1" id="KW-0472">Membrane</keyword>
<feature type="transmembrane region" description="Helical" evidence="1">
    <location>
        <begin position="73"/>
        <end position="92"/>
    </location>
</feature>
<dbReference type="Proteomes" id="UP000516072">
    <property type="component" value="Chromosome"/>
</dbReference>
<dbReference type="KEGG" id="ntg:NSCAC_0321"/>
<name>A0A7G1Q821_9GAMM</name>
<dbReference type="PIRSF" id="PIRSF005610">
    <property type="entry name" value="SirB"/>
    <property type="match status" value="1"/>
</dbReference>
<dbReference type="AlphaFoldDB" id="A0A7G1Q821"/>
<dbReference type="EMBL" id="LR778175">
    <property type="protein sequence ID" value="CAB1274742.1"/>
    <property type="molecule type" value="Genomic_DNA"/>
</dbReference>
<keyword evidence="1" id="KW-0812">Transmembrane</keyword>
<dbReference type="GO" id="GO:0005886">
    <property type="term" value="C:plasma membrane"/>
    <property type="evidence" value="ECO:0007669"/>
    <property type="project" value="TreeGrafter"/>
</dbReference>
<evidence type="ECO:0000256" key="1">
    <source>
        <dbReference type="SAM" id="Phobius"/>
    </source>
</evidence>
<keyword evidence="1" id="KW-1133">Transmembrane helix</keyword>
<dbReference type="PANTHER" id="PTHR39594">
    <property type="entry name" value="PROTEIN YCHQ"/>
    <property type="match status" value="1"/>
</dbReference>
<gene>
    <name evidence="2" type="ORF">NSCAC_0321</name>
</gene>
<protein>
    <submittedName>
        <fullName evidence="2">Invasion gene expression up-regulator, SirB</fullName>
    </submittedName>
</protein>
<proteinExistence type="predicted"/>
<dbReference type="InterPro" id="IPR007360">
    <property type="entry name" value="SirB"/>
</dbReference>
<accession>A0A7G1Q821</accession>
<feature type="transmembrane region" description="Helical" evidence="1">
    <location>
        <begin position="39"/>
        <end position="61"/>
    </location>
</feature>
<evidence type="ECO:0000313" key="2">
    <source>
        <dbReference type="EMBL" id="CAB1274742.1"/>
    </source>
</evidence>
<reference evidence="2 3" key="1">
    <citation type="submission" date="2020-03" db="EMBL/GenBank/DDBJ databases">
        <authorList>
            <person name="Picone N."/>
        </authorList>
    </citation>
    <scope>NUCLEOTIDE SEQUENCE [LARGE SCALE GENOMIC DNA]</scope>
    <source>
        <strain evidence="2">NSCAC1</strain>
    </source>
</reference>
<dbReference type="PANTHER" id="PTHR39594:SF1">
    <property type="entry name" value="PROTEIN YCHQ"/>
    <property type="match status" value="1"/>
</dbReference>
<feature type="transmembrane region" description="Helical" evidence="1">
    <location>
        <begin position="99"/>
        <end position="118"/>
    </location>
</feature>
<sequence length="127" mass="14534">MDSYHLFKHIHVAFVVITFISFTIRAWWMLASSDLLNRLWVKVIPPIIDTILLASAIRLTFIINQYPFVNSWLTAKVLALIGYIVFGAIALTRGRTKSIRIATLFISYALFFYIVAVAHSKHPIPWG</sequence>
<evidence type="ECO:0000313" key="3">
    <source>
        <dbReference type="Proteomes" id="UP000516072"/>
    </source>
</evidence>
<dbReference type="Pfam" id="PF04247">
    <property type="entry name" value="SirB"/>
    <property type="match status" value="1"/>
</dbReference>
<organism evidence="2 3">
    <name type="scientific">Candidatus Nitrosacidococcus tergens</name>
    <dbReference type="NCBI Taxonomy" id="553981"/>
    <lineage>
        <taxon>Bacteria</taxon>
        <taxon>Pseudomonadati</taxon>
        <taxon>Pseudomonadota</taxon>
        <taxon>Gammaproteobacteria</taxon>
        <taxon>Chromatiales</taxon>
        <taxon>Chromatiaceae</taxon>
        <taxon>Candidatus Nitrosacidococcus</taxon>
    </lineage>
</organism>